<keyword evidence="11" id="KW-0234">DNA repair</keyword>
<dbReference type="Pfam" id="PF00155">
    <property type="entry name" value="Aminotran_1_2"/>
    <property type="match status" value="1"/>
</dbReference>
<evidence type="ECO:0000256" key="3">
    <source>
        <dbReference type="ARBA" id="ARBA00007441"/>
    </source>
</evidence>
<comment type="catalytic activity">
    <reaction evidence="14">
        <text>a 6-O-methyl-2'-deoxyguanosine in DNA + L-cysteinyl-[protein] = S-methyl-L-cysteinyl-[protein] + a 2'-deoxyguanosine in DNA</text>
        <dbReference type="Rhea" id="RHEA:24000"/>
        <dbReference type="Rhea" id="RHEA-COMP:10131"/>
        <dbReference type="Rhea" id="RHEA-COMP:10132"/>
        <dbReference type="Rhea" id="RHEA-COMP:11367"/>
        <dbReference type="Rhea" id="RHEA-COMP:11368"/>
        <dbReference type="ChEBI" id="CHEBI:29950"/>
        <dbReference type="ChEBI" id="CHEBI:82612"/>
        <dbReference type="ChEBI" id="CHEBI:85445"/>
        <dbReference type="ChEBI" id="CHEBI:85448"/>
        <dbReference type="EC" id="2.1.1.63"/>
    </reaction>
</comment>
<feature type="domain" description="Methylated-DNA-[protein]-cysteine S-methyltransferase DNA binding" evidence="16">
    <location>
        <begin position="440"/>
        <end position="513"/>
    </location>
</feature>
<keyword evidence="18" id="KW-1185">Reference proteome</keyword>
<dbReference type="CDD" id="cd06445">
    <property type="entry name" value="ATase"/>
    <property type="match status" value="1"/>
</dbReference>
<dbReference type="PANTHER" id="PTHR46383">
    <property type="entry name" value="ASPARTATE AMINOTRANSFERASE"/>
    <property type="match status" value="1"/>
</dbReference>
<evidence type="ECO:0000256" key="14">
    <source>
        <dbReference type="ARBA" id="ARBA00049348"/>
    </source>
</evidence>
<evidence type="ECO:0000256" key="8">
    <source>
        <dbReference type="ARBA" id="ARBA00022679"/>
    </source>
</evidence>
<protein>
    <recommendedName>
        <fullName evidence="5">Methylated-DNA--protein-cysteine methyltransferase</fullName>
    </recommendedName>
    <alternativeName>
        <fullName evidence="12">6-O-methylguanine-DNA methyltransferase</fullName>
    </alternativeName>
    <alternativeName>
        <fullName evidence="13">O-6-methylguanine-DNA-alkyltransferase</fullName>
    </alternativeName>
</protein>
<evidence type="ECO:0000256" key="5">
    <source>
        <dbReference type="ARBA" id="ARBA00015377"/>
    </source>
</evidence>
<sequence>MPMSKNNSTPLNPLAQELNDSIKSIAPTVYDLLSEKGTGIYYPSKGIIAQSAEAKEQADPAYNATVGIATDSKGPLSFPSITKYFNTELISPKEIFDYSPTYGQAKLRKLWQEHIRAVNPNVKDQAISMPVVGGGLTHCLSVAGQMFFDAGDTLILPDQIWGNYRLFYTTLNGVTIKQFPFLNREGFNLEGFKTILREEAEAKGEVRLILNFPNNPTGYTPTKKEAQAITETFLELAHQGTKVLVILDEAYYGLFFGDEVQQESLFGSLCNAHENIVTVKICGATKEFFVWGFRIGFITIGTKGRNHERVEELYQALEKKLGGIVRGTVSNCSSAAQNILIKVLEDKSYIQDFKNNFNILAERAERIKEILSDGRYDDVFTPYPFNSGYFMLIKLKEVESEVLRKALLTKEKIGTISTAKYDLRIAFSCLETKDIEHGTPFQIAVWKQIIGIPRGKTLSYGEIAERIGRPQAYRAVGTAVGKNNFGVIVPCHRVLHTGKNKVGKFGGGENIKKLYCTMKGCDLPIEGNIRLYSALSRIKLN</sequence>
<dbReference type="CDD" id="cd00609">
    <property type="entry name" value="AAT_like"/>
    <property type="match status" value="1"/>
</dbReference>
<comment type="caution">
    <text evidence="17">The sequence shown here is derived from an EMBL/GenBank/DDBJ whole genome shotgun (WGS) entry which is preliminary data.</text>
</comment>
<proteinExistence type="inferred from homology"/>
<dbReference type="InterPro" id="IPR004839">
    <property type="entry name" value="Aminotransferase_I/II_large"/>
</dbReference>
<dbReference type="InterPro" id="IPR014048">
    <property type="entry name" value="MethylDNA_cys_MeTrfase_DNA-bd"/>
</dbReference>
<dbReference type="NCBIfam" id="TIGR00589">
    <property type="entry name" value="ogt"/>
    <property type="match status" value="1"/>
</dbReference>
<comment type="catalytic activity">
    <reaction evidence="1">
        <text>a 4-O-methyl-thymidine in DNA + L-cysteinyl-[protein] = a thymidine in DNA + S-methyl-L-cysteinyl-[protein]</text>
        <dbReference type="Rhea" id="RHEA:53428"/>
        <dbReference type="Rhea" id="RHEA-COMP:10131"/>
        <dbReference type="Rhea" id="RHEA-COMP:10132"/>
        <dbReference type="Rhea" id="RHEA-COMP:13555"/>
        <dbReference type="Rhea" id="RHEA-COMP:13556"/>
        <dbReference type="ChEBI" id="CHEBI:29950"/>
        <dbReference type="ChEBI" id="CHEBI:82612"/>
        <dbReference type="ChEBI" id="CHEBI:137386"/>
        <dbReference type="ChEBI" id="CHEBI:137387"/>
        <dbReference type="EC" id="2.1.1.63"/>
    </reaction>
</comment>
<evidence type="ECO:0000313" key="17">
    <source>
        <dbReference type="EMBL" id="KAJ8321241.1"/>
    </source>
</evidence>
<dbReference type="SUPFAM" id="SSF46767">
    <property type="entry name" value="Methylated DNA-protein cysteine methyltransferase, C-terminal domain"/>
    <property type="match status" value="1"/>
</dbReference>
<dbReference type="PROSITE" id="PS00374">
    <property type="entry name" value="MGMT"/>
    <property type="match status" value="1"/>
</dbReference>
<evidence type="ECO:0000256" key="6">
    <source>
        <dbReference type="ARBA" id="ARBA00022576"/>
    </source>
</evidence>
<dbReference type="InterPro" id="IPR001497">
    <property type="entry name" value="MethylDNA_cys_MeTrfase_AS"/>
</dbReference>
<dbReference type="Pfam" id="PF01035">
    <property type="entry name" value="DNA_binding_1"/>
    <property type="match status" value="1"/>
</dbReference>
<evidence type="ECO:0000256" key="4">
    <source>
        <dbReference type="ARBA" id="ARBA00008711"/>
    </source>
</evidence>
<dbReference type="InterPro" id="IPR015422">
    <property type="entry name" value="PyrdxlP-dep_Trfase_small"/>
</dbReference>
<organism evidence="17 18">
    <name type="scientific">Tegillarca granosa</name>
    <name type="common">Malaysian cockle</name>
    <name type="synonym">Anadara granosa</name>
    <dbReference type="NCBI Taxonomy" id="220873"/>
    <lineage>
        <taxon>Eukaryota</taxon>
        <taxon>Metazoa</taxon>
        <taxon>Spiralia</taxon>
        <taxon>Lophotrochozoa</taxon>
        <taxon>Mollusca</taxon>
        <taxon>Bivalvia</taxon>
        <taxon>Autobranchia</taxon>
        <taxon>Pteriomorphia</taxon>
        <taxon>Arcoida</taxon>
        <taxon>Arcoidea</taxon>
        <taxon>Arcidae</taxon>
        <taxon>Tegillarca</taxon>
    </lineage>
</organism>
<dbReference type="InterPro" id="IPR036217">
    <property type="entry name" value="MethylDNA_cys_MeTrfase_DNAb"/>
</dbReference>
<dbReference type="EMBL" id="JARBDR010000113">
    <property type="protein sequence ID" value="KAJ8321241.1"/>
    <property type="molecule type" value="Genomic_DNA"/>
</dbReference>
<dbReference type="InterPro" id="IPR036388">
    <property type="entry name" value="WH-like_DNA-bd_sf"/>
</dbReference>
<dbReference type="Gene3D" id="3.90.1150.10">
    <property type="entry name" value="Aspartate Aminotransferase, domain 1"/>
    <property type="match status" value="1"/>
</dbReference>
<keyword evidence="9" id="KW-0227">DNA damage</keyword>
<evidence type="ECO:0000256" key="9">
    <source>
        <dbReference type="ARBA" id="ARBA00022763"/>
    </source>
</evidence>
<dbReference type="NCBIfam" id="NF006388">
    <property type="entry name" value="PRK08637.1"/>
    <property type="match status" value="1"/>
</dbReference>
<keyword evidence="6" id="KW-0032">Aminotransferase</keyword>
<accession>A0ABQ9FWZ1</accession>
<evidence type="ECO:0000256" key="13">
    <source>
        <dbReference type="ARBA" id="ARBA00031621"/>
    </source>
</evidence>
<reference evidence="17 18" key="1">
    <citation type="submission" date="2022-12" db="EMBL/GenBank/DDBJ databases">
        <title>Chromosome-level genome of Tegillarca granosa.</title>
        <authorList>
            <person name="Kim J."/>
        </authorList>
    </citation>
    <scope>NUCLEOTIDE SEQUENCE [LARGE SCALE GENOMIC DNA]</scope>
    <source>
        <strain evidence="17">Teg-2019</strain>
        <tissue evidence="17">Adductor muscle</tissue>
    </source>
</reference>
<dbReference type="InterPro" id="IPR015421">
    <property type="entry name" value="PyrdxlP-dep_Trfase_major"/>
</dbReference>
<evidence type="ECO:0000256" key="10">
    <source>
        <dbReference type="ARBA" id="ARBA00022898"/>
    </source>
</evidence>
<dbReference type="Gene3D" id="3.40.640.10">
    <property type="entry name" value="Type I PLP-dependent aspartate aminotransferase-like (Major domain)"/>
    <property type="match status" value="1"/>
</dbReference>
<evidence type="ECO:0000256" key="2">
    <source>
        <dbReference type="ARBA" id="ARBA00001933"/>
    </source>
</evidence>
<keyword evidence="8" id="KW-0808">Transferase</keyword>
<evidence type="ECO:0000256" key="11">
    <source>
        <dbReference type="ARBA" id="ARBA00023204"/>
    </source>
</evidence>
<dbReference type="Gene3D" id="1.10.10.10">
    <property type="entry name" value="Winged helix-like DNA-binding domain superfamily/Winged helix DNA-binding domain"/>
    <property type="match status" value="1"/>
</dbReference>
<keyword evidence="7" id="KW-0489">Methyltransferase</keyword>
<dbReference type="PANTHER" id="PTHR46383:SF1">
    <property type="entry name" value="ASPARTATE AMINOTRANSFERASE"/>
    <property type="match status" value="1"/>
</dbReference>
<dbReference type="SUPFAM" id="SSF53383">
    <property type="entry name" value="PLP-dependent transferases"/>
    <property type="match status" value="1"/>
</dbReference>
<feature type="domain" description="Aminotransferase class I/classII large" evidence="15">
    <location>
        <begin position="82"/>
        <end position="437"/>
    </location>
</feature>
<dbReference type="Proteomes" id="UP001217089">
    <property type="component" value="Unassembled WGS sequence"/>
</dbReference>
<comment type="similarity">
    <text evidence="3">Belongs to the class-I pyridoxal-phosphate-dependent aminotransferase family.</text>
</comment>
<dbReference type="InterPro" id="IPR050596">
    <property type="entry name" value="AspAT/PAT-like"/>
</dbReference>
<name>A0ABQ9FWZ1_TEGGR</name>
<evidence type="ECO:0000259" key="16">
    <source>
        <dbReference type="Pfam" id="PF01035"/>
    </source>
</evidence>
<keyword evidence="10" id="KW-0663">Pyridoxal phosphate</keyword>
<evidence type="ECO:0000256" key="7">
    <source>
        <dbReference type="ARBA" id="ARBA00022603"/>
    </source>
</evidence>
<evidence type="ECO:0000259" key="15">
    <source>
        <dbReference type="Pfam" id="PF00155"/>
    </source>
</evidence>
<gene>
    <name evidence="17" type="ORF">KUTeg_001207</name>
</gene>
<evidence type="ECO:0000313" key="18">
    <source>
        <dbReference type="Proteomes" id="UP001217089"/>
    </source>
</evidence>
<dbReference type="InterPro" id="IPR015424">
    <property type="entry name" value="PyrdxlP-dep_Trfase"/>
</dbReference>
<evidence type="ECO:0000256" key="1">
    <source>
        <dbReference type="ARBA" id="ARBA00001286"/>
    </source>
</evidence>
<evidence type="ECO:0000256" key="12">
    <source>
        <dbReference type="ARBA" id="ARBA00030795"/>
    </source>
</evidence>
<comment type="similarity">
    <text evidence="4">Belongs to the MGMT family.</text>
</comment>
<comment type="cofactor">
    <cofactor evidence="2">
        <name>pyridoxal 5'-phosphate</name>
        <dbReference type="ChEBI" id="CHEBI:597326"/>
    </cofactor>
</comment>